<gene>
    <name evidence="1" type="ORF">DES45_10682</name>
</gene>
<name>A0A370HJ34_9HYPH</name>
<dbReference type="EMBL" id="QQBB01000006">
    <property type="protein sequence ID" value="RDI57770.1"/>
    <property type="molecule type" value="Genomic_DNA"/>
</dbReference>
<reference evidence="1 2" key="1">
    <citation type="submission" date="2018-07" db="EMBL/GenBank/DDBJ databases">
        <title>Genomic Encyclopedia of Type Strains, Phase IV (KMG-IV): sequencing the most valuable type-strain genomes for metagenomic binning, comparative biology and taxonomic classification.</title>
        <authorList>
            <person name="Goeker M."/>
        </authorList>
    </citation>
    <scope>NUCLEOTIDE SEQUENCE [LARGE SCALE GENOMIC DNA]</scope>
    <source>
        <strain evidence="1 2">DSM 14364</strain>
    </source>
</reference>
<proteinExistence type="predicted"/>
<dbReference type="OrthoDB" id="9910494at2"/>
<dbReference type="Proteomes" id="UP000254925">
    <property type="component" value="Unassembled WGS sequence"/>
</dbReference>
<comment type="caution">
    <text evidence="1">The sequence shown here is derived from an EMBL/GenBank/DDBJ whole genome shotgun (WGS) entry which is preliminary data.</text>
</comment>
<accession>A0A370HJ34</accession>
<sequence>MKDFDEEYAKRVREGCFKAILDASVKDGKLLLSEREIYDGVMSAIAMIHSSQDVPPTTEATALVSEAIAQHFRDRVKELKAVQEQVGASPLGAFRKENMH</sequence>
<evidence type="ECO:0000313" key="2">
    <source>
        <dbReference type="Proteomes" id="UP000254925"/>
    </source>
</evidence>
<keyword evidence="2" id="KW-1185">Reference proteome</keyword>
<evidence type="ECO:0000313" key="1">
    <source>
        <dbReference type="EMBL" id="RDI57770.1"/>
    </source>
</evidence>
<protein>
    <submittedName>
        <fullName evidence="1">Uncharacterized protein</fullName>
    </submittedName>
</protein>
<organism evidence="1 2">
    <name type="scientific">Microvirga subterranea</name>
    <dbReference type="NCBI Taxonomy" id="186651"/>
    <lineage>
        <taxon>Bacteria</taxon>
        <taxon>Pseudomonadati</taxon>
        <taxon>Pseudomonadota</taxon>
        <taxon>Alphaproteobacteria</taxon>
        <taxon>Hyphomicrobiales</taxon>
        <taxon>Methylobacteriaceae</taxon>
        <taxon>Microvirga</taxon>
    </lineage>
</organism>
<dbReference type="RefSeq" id="WP_114771009.1">
    <property type="nucleotide sequence ID" value="NZ_QQBB01000006.1"/>
</dbReference>
<dbReference type="AlphaFoldDB" id="A0A370HJ34"/>